<name>A0A158GX41_9BURK</name>
<dbReference type="Proteomes" id="UP000054683">
    <property type="component" value="Unassembled WGS sequence"/>
</dbReference>
<gene>
    <name evidence="1" type="ORF">AWB69_03520</name>
</gene>
<evidence type="ECO:0000313" key="2">
    <source>
        <dbReference type="Proteomes" id="UP000054683"/>
    </source>
</evidence>
<dbReference type="AlphaFoldDB" id="A0A158GX41"/>
<proteinExistence type="predicted"/>
<dbReference type="EMBL" id="FCOK02000021">
    <property type="protein sequence ID" value="SAL36612.1"/>
    <property type="molecule type" value="Genomic_DNA"/>
</dbReference>
<protein>
    <submittedName>
        <fullName evidence="1">Uncharacterized protein</fullName>
    </submittedName>
</protein>
<accession>A0A158GX41</accession>
<reference evidence="1 2" key="1">
    <citation type="submission" date="2016-01" db="EMBL/GenBank/DDBJ databases">
        <authorList>
            <person name="Oliw E.H."/>
        </authorList>
    </citation>
    <scope>NUCLEOTIDE SEQUENCE [LARGE SCALE GENOMIC DNA]</scope>
    <source>
        <strain evidence="1">LMG 27134</strain>
    </source>
</reference>
<organism evidence="1 2">
    <name type="scientific">Caballeronia udeis</name>
    <dbReference type="NCBI Taxonomy" id="1232866"/>
    <lineage>
        <taxon>Bacteria</taxon>
        <taxon>Pseudomonadati</taxon>
        <taxon>Pseudomonadota</taxon>
        <taxon>Betaproteobacteria</taxon>
        <taxon>Burkholderiales</taxon>
        <taxon>Burkholderiaceae</taxon>
        <taxon>Caballeronia</taxon>
    </lineage>
</organism>
<sequence length="56" mass="6533">MAANLLSILRWALEFTDNLRDARYPLARNKSANWSSVSDNKTVMFLTVWRNVEIAY</sequence>
<evidence type="ECO:0000313" key="1">
    <source>
        <dbReference type="EMBL" id="SAL36612.1"/>
    </source>
</evidence>